<dbReference type="GO" id="GO:0000160">
    <property type="term" value="P:phosphorelay signal transduction system"/>
    <property type="evidence" value="ECO:0007669"/>
    <property type="project" value="UniProtKB-KW"/>
</dbReference>
<evidence type="ECO:0000256" key="6">
    <source>
        <dbReference type="ARBA" id="ARBA00022692"/>
    </source>
</evidence>
<keyword evidence="8 11" id="KW-1133">Transmembrane helix</keyword>
<keyword evidence="5" id="KW-0808">Transferase</keyword>
<feature type="compositionally biased region" description="Pro residues" evidence="10">
    <location>
        <begin position="995"/>
        <end position="1004"/>
    </location>
</feature>
<feature type="domain" description="HAMP" evidence="12">
    <location>
        <begin position="322"/>
        <end position="392"/>
    </location>
</feature>
<dbReference type="Pfam" id="PF00672">
    <property type="entry name" value="HAMP"/>
    <property type="match status" value="1"/>
</dbReference>
<keyword evidence="11" id="KW-0472">Membrane</keyword>
<evidence type="ECO:0000256" key="10">
    <source>
        <dbReference type="SAM" id="MobiDB-lite"/>
    </source>
</evidence>
<evidence type="ECO:0000256" key="1">
    <source>
        <dbReference type="ARBA" id="ARBA00000085"/>
    </source>
</evidence>
<dbReference type="GO" id="GO:0005886">
    <property type="term" value="C:plasma membrane"/>
    <property type="evidence" value="ECO:0007669"/>
    <property type="project" value="TreeGrafter"/>
</dbReference>
<dbReference type="Proteomes" id="UP000184440">
    <property type="component" value="Unassembled WGS sequence"/>
</dbReference>
<dbReference type="InterPro" id="IPR013587">
    <property type="entry name" value="Nitrate/nitrite_sensing"/>
</dbReference>
<evidence type="ECO:0000313" key="14">
    <source>
        <dbReference type="Proteomes" id="UP000184440"/>
    </source>
</evidence>
<feature type="compositionally biased region" description="Low complexity" evidence="10">
    <location>
        <begin position="1050"/>
        <end position="1060"/>
    </location>
</feature>
<dbReference type="PRINTS" id="PR01217">
    <property type="entry name" value="PRICHEXTENSN"/>
</dbReference>
<keyword evidence="7 13" id="KW-0418">Kinase</keyword>
<dbReference type="AlphaFoldDB" id="A0A1M7MP45"/>
<evidence type="ECO:0000256" key="9">
    <source>
        <dbReference type="ARBA" id="ARBA00023012"/>
    </source>
</evidence>
<dbReference type="PROSITE" id="PS50885">
    <property type="entry name" value="HAMP"/>
    <property type="match status" value="1"/>
</dbReference>
<feature type="transmembrane region" description="Helical" evidence="11">
    <location>
        <begin position="295"/>
        <end position="320"/>
    </location>
</feature>
<dbReference type="SMART" id="SM00304">
    <property type="entry name" value="HAMP"/>
    <property type="match status" value="1"/>
</dbReference>
<keyword evidence="6 11" id="KW-0812">Transmembrane</keyword>
<dbReference type="Pfam" id="PF02518">
    <property type="entry name" value="HATPase_c"/>
    <property type="match status" value="1"/>
</dbReference>
<protein>
    <recommendedName>
        <fullName evidence="3">histidine kinase</fullName>
        <ecNumber evidence="3">2.7.13.3</ecNumber>
    </recommendedName>
</protein>
<dbReference type="EMBL" id="FRCS01000002">
    <property type="protein sequence ID" value="SHM92297.1"/>
    <property type="molecule type" value="Genomic_DNA"/>
</dbReference>
<evidence type="ECO:0000313" key="13">
    <source>
        <dbReference type="EMBL" id="SHM92297.1"/>
    </source>
</evidence>
<dbReference type="CDD" id="cd06225">
    <property type="entry name" value="HAMP"/>
    <property type="match status" value="1"/>
</dbReference>
<keyword evidence="9" id="KW-0902">Two-component regulatory system</keyword>
<dbReference type="Pfam" id="PF08376">
    <property type="entry name" value="NIT"/>
    <property type="match status" value="1"/>
</dbReference>
<evidence type="ECO:0000256" key="11">
    <source>
        <dbReference type="SAM" id="Phobius"/>
    </source>
</evidence>
<name>A0A1M7MP45_9ACTN</name>
<dbReference type="SUPFAM" id="SSF55874">
    <property type="entry name" value="ATPase domain of HSP90 chaperone/DNA topoisomerase II/histidine kinase"/>
    <property type="match status" value="1"/>
</dbReference>
<dbReference type="PANTHER" id="PTHR45436:SF5">
    <property type="entry name" value="SENSOR HISTIDINE KINASE TRCS"/>
    <property type="match status" value="1"/>
</dbReference>
<evidence type="ECO:0000256" key="7">
    <source>
        <dbReference type="ARBA" id="ARBA00022777"/>
    </source>
</evidence>
<dbReference type="Gene3D" id="3.30.565.10">
    <property type="entry name" value="Histidine kinase-like ATPase, C-terminal domain"/>
    <property type="match status" value="1"/>
</dbReference>
<gene>
    <name evidence="13" type="ORF">SAMN05443668_102192</name>
</gene>
<dbReference type="InterPro" id="IPR003594">
    <property type="entry name" value="HATPase_dom"/>
</dbReference>
<comment type="subcellular location">
    <subcellularLocation>
        <location evidence="2">Membrane</location>
    </subcellularLocation>
</comment>
<dbReference type="Gene3D" id="6.10.340.10">
    <property type="match status" value="1"/>
</dbReference>
<proteinExistence type="predicted"/>
<evidence type="ECO:0000256" key="2">
    <source>
        <dbReference type="ARBA" id="ARBA00004370"/>
    </source>
</evidence>
<dbReference type="OrthoDB" id="4349881at2"/>
<dbReference type="InterPro" id="IPR036890">
    <property type="entry name" value="HATPase_C_sf"/>
</dbReference>
<dbReference type="STRING" id="134849.SAMN05443668_102192"/>
<dbReference type="RefSeq" id="WP_073253495.1">
    <property type="nucleotide sequence ID" value="NZ_FRCS01000002.1"/>
</dbReference>
<keyword evidence="14" id="KW-1185">Reference proteome</keyword>
<feature type="compositionally biased region" description="Low complexity" evidence="10">
    <location>
        <begin position="815"/>
        <end position="829"/>
    </location>
</feature>
<evidence type="ECO:0000259" key="12">
    <source>
        <dbReference type="PROSITE" id="PS50885"/>
    </source>
</evidence>
<feature type="compositionally biased region" description="Low complexity" evidence="10">
    <location>
        <begin position="747"/>
        <end position="756"/>
    </location>
</feature>
<feature type="compositionally biased region" description="Pro residues" evidence="10">
    <location>
        <begin position="662"/>
        <end position="681"/>
    </location>
</feature>
<dbReference type="InterPro" id="IPR003660">
    <property type="entry name" value="HAMP_dom"/>
</dbReference>
<keyword evidence="4" id="KW-0597">Phosphoprotein</keyword>
<feature type="region of interest" description="Disordered" evidence="10">
    <location>
        <begin position="658"/>
        <end position="684"/>
    </location>
</feature>
<comment type="catalytic activity">
    <reaction evidence="1">
        <text>ATP + protein L-histidine = ADP + protein N-phospho-L-histidine.</text>
        <dbReference type="EC" id="2.7.13.3"/>
    </reaction>
</comment>
<evidence type="ECO:0000256" key="3">
    <source>
        <dbReference type="ARBA" id="ARBA00012438"/>
    </source>
</evidence>
<dbReference type="EC" id="2.7.13.3" evidence="3"/>
<dbReference type="PANTHER" id="PTHR45436">
    <property type="entry name" value="SENSOR HISTIDINE KINASE YKOH"/>
    <property type="match status" value="1"/>
</dbReference>
<sequence length="1096" mass="114342">MFLDRLRISGKLVLLAIIPLLAVSVLAVSVIAGRVSEADKANDTSRDIGIAGDVATLVRELQAERLLTIGFLAGDFASRSEVLQQEAIVDDQLAEVRAQIDDESPPTLKAAIEDLDQLKDLRTESLARNFPQTVVSEQLTQLINGLIDGVQLYRTADATSSIGRQILAMDAALHLGEANSLNLATLTLLLATPNGTLLSQYVNGLGTSNEYAGRYFQYANPGQAALYRLVQEANAARTSAELATLGNKADLNAVQALPLATYFPRFTSFLGQTRYIETKLVSDITAAADEQKRNAIAAAVGIGAGLVLILMLVAGLTILVGRRVSQPLVALASSANRVATAVESELTRVADDEAEVFEPVRLDTVDTTGRDEIGELARAFQQVQDTAARLVERQITSRRNVATMFGHIGRRTQNLIGRQLSMIDRLERQETNADRLSSLYQLDHLSSRLNRNAGSLVVLSGSIATDQGGGSPLPLGDIARLALGEIEDYTRVDIDVPEDLVVQPSVVSDLTLIFAELMENAAAYSPPHTRVSVKSEPTRAGAQVLIVDHGIGMSAERLAEENARMARRERLDLAPTEVLGLFVTGRLARRHGIGVALVPTPGGGVTAVLALNEQHLVPSIYQGIAAVEEQRPALPPGPTRQQPAHQPEVLRVPNTAMAPAPAAAPPAYTPAPTPVYEPTPEPAHSGLPAVASASMFDNVALERATRAISAGPWNAFSGSEPEVPSQREPVDAEPVAASSALYRSESAVGAPHAPAGAGPGGPDVSWWDAPAGRPAEPAAPSAFRSLPPAAAPAPPPPPAVAPAPPMAAPIPQPVQPAARQAPSVRTAPPAAAPPAGPAGPGGTPPRLQRRVPGAQLPAGISSKRNQQAEPTVLGDAGDPAAARALIEEFEAGVRNAQRTADTGAVPQLSTPPAGAPGPASGAPAPAPRPAQPARQQPSSIWNEPTAPHAAPSIWNEPAPQPAASSIWNEPVPQPAAPSPWNTQPAARQAPSAAPVSPPVLPSRPVPGAASQAPPAPHTQPNQPPQRTPGGLVRRVPGATLKSFTSGRGNASSASVTATPVADPDAARALIEQIEAGVSRALNRVVVDDHQHEGSPR</sequence>
<dbReference type="InterPro" id="IPR050428">
    <property type="entry name" value="TCS_sensor_his_kinase"/>
</dbReference>
<feature type="region of interest" description="Disordered" evidence="10">
    <location>
        <begin position="712"/>
        <end position="879"/>
    </location>
</feature>
<dbReference type="GO" id="GO:0004673">
    <property type="term" value="F:protein histidine kinase activity"/>
    <property type="evidence" value="ECO:0007669"/>
    <property type="project" value="UniProtKB-EC"/>
</dbReference>
<evidence type="ECO:0000256" key="8">
    <source>
        <dbReference type="ARBA" id="ARBA00022989"/>
    </source>
</evidence>
<reference evidence="13 14" key="1">
    <citation type="submission" date="2016-11" db="EMBL/GenBank/DDBJ databases">
        <authorList>
            <person name="Jaros S."/>
            <person name="Januszkiewicz K."/>
            <person name="Wedrychowicz H."/>
        </authorList>
    </citation>
    <scope>NUCLEOTIDE SEQUENCE [LARGE SCALE GENOMIC DNA]</scope>
    <source>
        <strain evidence="13 14">DSM 46144</strain>
    </source>
</reference>
<feature type="compositionally biased region" description="Pro residues" evidence="10">
    <location>
        <begin position="789"/>
        <end position="814"/>
    </location>
</feature>
<feature type="compositionally biased region" description="Low complexity" evidence="10">
    <location>
        <begin position="769"/>
        <end position="788"/>
    </location>
</feature>
<feature type="compositionally biased region" description="Pro residues" evidence="10">
    <location>
        <begin position="1013"/>
        <end position="1026"/>
    </location>
</feature>
<organism evidence="13 14">
    <name type="scientific">Cryptosporangium aurantiacum</name>
    <dbReference type="NCBI Taxonomy" id="134849"/>
    <lineage>
        <taxon>Bacteria</taxon>
        <taxon>Bacillati</taxon>
        <taxon>Actinomycetota</taxon>
        <taxon>Actinomycetes</taxon>
        <taxon>Cryptosporangiales</taxon>
        <taxon>Cryptosporangiaceae</taxon>
        <taxon>Cryptosporangium</taxon>
    </lineage>
</organism>
<feature type="region of interest" description="Disordered" evidence="10">
    <location>
        <begin position="893"/>
        <end position="1060"/>
    </location>
</feature>
<evidence type="ECO:0000256" key="4">
    <source>
        <dbReference type="ARBA" id="ARBA00022553"/>
    </source>
</evidence>
<accession>A0A1M7MP45</accession>
<feature type="compositionally biased region" description="Low complexity" evidence="10">
    <location>
        <begin position="983"/>
        <end position="994"/>
    </location>
</feature>
<evidence type="ECO:0000256" key="5">
    <source>
        <dbReference type="ARBA" id="ARBA00022679"/>
    </source>
</evidence>